<dbReference type="InterPro" id="IPR036736">
    <property type="entry name" value="ACP-like_sf"/>
</dbReference>
<dbReference type="STRING" id="1232683.ADIMK_3405"/>
<dbReference type="InterPro" id="IPR001242">
    <property type="entry name" value="Condensation_dom"/>
</dbReference>
<feature type="region of interest" description="Disordered" evidence="3">
    <location>
        <begin position="268"/>
        <end position="287"/>
    </location>
</feature>
<reference evidence="5 6" key="1">
    <citation type="submission" date="2014-04" db="EMBL/GenBank/DDBJ databases">
        <title>Marinobacterium kochiensis sp. nov., isolated from sediment sample collected from Kochi backwaters in Kerala, India.</title>
        <authorList>
            <person name="Singh A."/>
            <person name="Pinnaka A.K."/>
        </authorList>
    </citation>
    <scope>NUCLEOTIDE SEQUENCE [LARGE SCALE GENOMIC DNA]</scope>
    <source>
        <strain evidence="5 6">AK27</strain>
    </source>
</reference>
<dbReference type="eggNOG" id="COG1020">
    <property type="taxonomic scope" value="Bacteria"/>
</dbReference>
<dbReference type="InterPro" id="IPR023213">
    <property type="entry name" value="CAT-like_dom_sf"/>
</dbReference>
<dbReference type="GO" id="GO:0005737">
    <property type="term" value="C:cytoplasm"/>
    <property type="evidence" value="ECO:0007669"/>
    <property type="project" value="TreeGrafter"/>
</dbReference>
<dbReference type="GO" id="GO:0003824">
    <property type="term" value="F:catalytic activity"/>
    <property type="evidence" value="ECO:0007669"/>
    <property type="project" value="InterPro"/>
</dbReference>
<dbReference type="GO" id="GO:0031177">
    <property type="term" value="F:phosphopantetheine binding"/>
    <property type="evidence" value="ECO:0007669"/>
    <property type="project" value="TreeGrafter"/>
</dbReference>
<dbReference type="PROSITE" id="PS00455">
    <property type="entry name" value="AMP_BINDING"/>
    <property type="match status" value="1"/>
</dbReference>
<dbReference type="GO" id="GO:0044550">
    <property type="term" value="P:secondary metabolite biosynthetic process"/>
    <property type="evidence" value="ECO:0007669"/>
    <property type="project" value="TreeGrafter"/>
</dbReference>
<dbReference type="InterPro" id="IPR045851">
    <property type="entry name" value="AMP-bd_C_sf"/>
</dbReference>
<dbReference type="SUPFAM" id="SSF52777">
    <property type="entry name" value="CoA-dependent acyltransferases"/>
    <property type="match status" value="4"/>
</dbReference>
<protein>
    <submittedName>
        <fullName evidence="5">Non-ribosomal peptide synthetase</fullName>
    </submittedName>
</protein>
<dbReference type="CDD" id="cd19531">
    <property type="entry name" value="LCL_NRPS-like"/>
    <property type="match status" value="1"/>
</dbReference>
<evidence type="ECO:0000259" key="4">
    <source>
        <dbReference type="PROSITE" id="PS50075"/>
    </source>
</evidence>
<dbReference type="FunFam" id="2.30.38.10:FF:000001">
    <property type="entry name" value="Non-ribosomal peptide synthetase PvdI"/>
    <property type="match status" value="1"/>
</dbReference>
<dbReference type="FunFam" id="3.40.50.980:FF:000001">
    <property type="entry name" value="Non-ribosomal peptide synthetase"/>
    <property type="match status" value="1"/>
</dbReference>
<keyword evidence="1" id="KW-0596">Phosphopantetheine</keyword>
<dbReference type="Gene3D" id="3.30.559.10">
    <property type="entry name" value="Chloramphenicol acetyltransferase-like domain"/>
    <property type="match status" value="2"/>
</dbReference>
<dbReference type="OrthoDB" id="9757559at2"/>
<evidence type="ECO:0000313" key="6">
    <source>
        <dbReference type="Proteomes" id="UP000028252"/>
    </source>
</evidence>
<gene>
    <name evidence="5" type="ORF">ADIMK_3405</name>
</gene>
<name>A0A081FVF9_9GAMM</name>
<dbReference type="Gene3D" id="2.30.38.10">
    <property type="entry name" value="Luciferase, Domain 3"/>
    <property type="match status" value="1"/>
</dbReference>
<feature type="domain" description="Carrier" evidence="4">
    <location>
        <begin position="1041"/>
        <end position="1116"/>
    </location>
</feature>
<dbReference type="Gene3D" id="3.30.559.30">
    <property type="entry name" value="Nonribosomal peptide synthetase, condensation domain"/>
    <property type="match status" value="2"/>
</dbReference>
<dbReference type="InterPro" id="IPR020845">
    <property type="entry name" value="AMP-binding_CS"/>
</dbReference>
<evidence type="ECO:0000256" key="3">
    <source>
        <dbReference type="SAM" id="MobiDB-lite"/>
    </source>
</evidence>
<dbReference type="EMBL" id="JMQN01000048">
    <property type="protein sequence ID" value="KEA62514.1"/>
    <property type="molecule type" value="Genomic_DNA"/>
</dbReference>
<dbReference type="Pfam" id="PF00501">
    <property type="entry name" value="AMP-binding"/>
    <property type="match status" value="1"/>
</dbReference>
<dbReference type="Pfam" id="PF00668">
    <property type="entry name" value="Condensation"/>
    <property type="match status" value="2"/>
</dbReference>
<keyword evidence="2" id="KW-0597">Phosphoprotein</keyword>
<feature type="compositionally biased region" description="Polar residues" evidence="3">
    <location>
        <begin position="278"/>
        <end position="287"/>
    </location>
</feature>
<comment type="caution">
    <text evidence="5">The sequence shown here is derived from an EMBL/GenBank/DDBJ whole genome shotgun (WGS) entry which is preliminary data.</text>
</comment>
<dbReference type="NCBIfam" id="TIGR01733">
    <property type="entry name" value="AA-adenyl-dom"/>
    <property type="match status" value="1"/>
</dbReference>
<proteinExistence type="predicted"/>
<dbReference type="PANTHER" id="PTHR45527">
    <property type="entry name" value="NONRIBOSOMAL PEPTIDE SYNTHETASE"/>
    <property type="match status" value="1"/>
</dbReference>
<sequence>MNVASSTPNERQSQRLEQVARRFRALPADKQQLFLQRLDEQGIAFHQLPVVPDPARGTDTNARREHPATPGQLQLWLGWRLAPEADPYTVHGVLNLRGALDADALRRSVALLVSRHEALRTHFIHSDSRGLLQVIAPASECDHCRLVDVSSEHQAREHVRHTLHTPFDLERGPLVRFTLYRFDDRHHWLELCLHHSISDGWTLRLLNRELGTLYQALTDRPSADAPLEPLALQFADLAHWQQAYLDAGGRAMQRAFWHSLRLHQSTPMPLPTDRMPAQGSTARKSSACTRTLSPELSNAIRRASLDGASTTFRVMLTALMALLYHYTRQQRLTVAIPNANRHWPGSEQVAGYCVNLLPICVDADPDQPLARWLNQVGAMLDAVQQHQDLTLEEMLGRTEQQAGADPDALLQVVFNYQEAREALALGGVDVEALADLSRPSAKFPLAWGVESARDGTLQLSILYDANLFSPQRIERLIDDWSLILQRFAADSRQSVRASLFNHPRPASASGAGASEAAARSGLTPWQQIADWAKRTPHVKALIGDRDSLSFSELDGQANTLAERLRQAGIGRDDRIAVCLERGAGLFITLLGILKAGAAYVPLDPDYPPSRLRFMLKDSGAKRLITASGLLPLLTESEPVTVDTWIYETMPASQSPAGLPDTHPDQLAYLIYTSGSTGTPKAVAVSVGAISRHLAAIAEYYAFAPDDRLLHQISICFDGAIEAWLGALSQGVGIHVTPQQPLGAEALIERIKRDRITRLGMPPSYLLQIVEQLEQHPQRLALRSVTLGGEAVTLPVYQRIRAAFPGVRLHNGYGPTETVITPMLWSSDDAPLPADDSAPYLPIGRAIGQRRLHVLDRQMAPVPVGVPGELYIGGPELARGYLGRPGLTAQRFVADPFGPPGARLYRTGDRVRWREDGGVDYLGRLDHQVKLRGLRIELGEIEARLLTMPAVAEAVVRIEGEAPDQHLAAHLSPTEGLRFEDSDATGNSDWIERIKAQLSRQLPAYMLPSRWAAYARLPRLPNGKLDYAALPSLAASAGRGTPPQGDVEQRLAALWQHILDDRSPSREDRFDQLGGHSLRLLKLQHAIQEQFNLSVSLQALVSAPTLSEQAALLTRQRQATDGIPRQQNNSDNLVPLSLGQRRQWFSHRDPGACDNQISWHVQLTGELDVAALERALGQLTRRHDAMRLAFRPNCQGDIVQYDSGIDSLPLSRIDLRPLPPAERVEQAHALTQTFLDTDIAPDTAPLWRITLIQLEDNAFWMLGAVSHLVIDGAGLMLWMHELSVLYNAHLSDEDGGGIRSLHPLGSRYLDHIVDELERAQTKGADWQAAVAFWRAELLQPLRLDWGQTPPVDRTAFRCRQTLPDELSARVFALHTRQGIDVEALTLGAYLLLLAQCDQLVDDQIMIKMPHAGRRSEAGVIGLYADLITLPFQLQCNDATERWLARIHRQLTRAKAHAHLPWLGVCEALAIDPEHPAFARAGFNFIWRPAPSLVGFQAVKIEPLTFERHRTDVDYGLVLNLCRETSQIESCWTLACERDAQPDAEIRARQADRMYRALLEQLCQAVESKDPRLLADLLQSRVEA</sequence>
<feature type="region of interest" description="Disordered" evidence="3">
    <location>
        <begin position="50"/>
        <end position="69"/>
    </location>
</feature>
<organism evidence="5 6">
    <name type="scientific">Marinobacterium lacunae</name>
    <dbReference type="NCBI Taxonomy" id="1232683"/>
    <lineage>
        <taxon>Bacteria</taxon>
        <taxon>Pseudomonadati</taxon>
        <taxon>Pseudomonadota</taxon>
        <taxon>Gammaproteobacteria</taxon>
        <taxon>Oceanospirillales</taxon>
        <taxon>Oceanospirillaceae</taxon>
        <taxon>Marinobacterium</taxon>
    </lineage>
</organism>
<dbReference type="Gene3D" id="3.30.300.30">
    <property type="match status" value="1"/>
</dbReference>
<dbReference type="PANTHER" id="PTHR45527:SF1">
    <property type="entry name" value="FATTY ACID SYNTHASE"/>
    <property type="match status" value="1"/>
</dbReference>
<dbReference type="Gene3D" id="3.40.50.980">
    <property type="match status" value="2"/>
</dbReference>
<dbReference type="InterPro" id="IPR010071">
    <property type="entry name" value="AA_adenyl_dom"/>
</dbReference>
<dbReference type="InterPro" id="IPR000873">
    <property type="entry name" value="AMP-dep_synth/lig_dom"/>
</dbReference>
<evidence type="ECO:0000256" key="1">
    <source>
        <dbReference type="ARBA" id="ARBA00022450"/>
    </source>
</evidence>
<dbReference type="Pfam" id="PF00550">
    <property type="entry name" value="PP-binding"/>
    <property type="match status" value="1"/>
</dbReference>
<dbReference type="InterPro" id="IPR009081">
    <property type="entry name" value="PP-bd_ACP"/>
</dbReference>
<dbReference type="Gene3D" id="1.10.1200.10">
    <property type="entry name" value="ACP-like"/>
    <property type="match status" value="1"/>
</dbReference>
<keyword evidence="6" id="KW-1185">Reference proteome</keyword>
<dbReference type="PROSITE" id="PS50075">
    <property type="entry name" value="CARRIER"/>
    <property type="match status" value="1"/>
</dbReference>
<dbReference type="GO" id="GO:0043041">
    <property type="term" value="P:amino acid activation for nonribosomal peptide biosynthetic process"/>
    <property type="evidence" value="ECO:0007669"/>
    <property type="project" value="TreeGrafter"/>
</dbReference>
<dbReference type="RefSeq" id="WP_036190801.1">
    <property type="nucleotide sequence ID" value="NZ_JMQN01000048.1"/>
</dbReference>
<accession>A0A081FVF9</accession>
<evidence type="ECO:0000256" key="2">
    <source>
        <dbReference type="ARBA" id="ARBA00022553"/>
    </source>
</evidence>
<dbReference type="PATRIC" id="fig|1232683.4.peg.3352"/>
<dbReference type="SUPFAM" id="SSF56801">
    <property type="entry name" value="Acetyl-CoA synthetase-like"/>
    <property type="match status" value="1"/>
</dbReference>
<evidence type="ECO:0000313" key="5">
    <source>
        <dbReference type="EMBL" id="KEA62514.1"/>
    </source>
</evidence>
<dbReference type="Proteomes" id="UP000028252">
    <property type="component" value="Unassembled WGS sequence"/>
</dbReference>
<dbReference type="SUPFAM" id="SSF47336">
    <property type="entry name" value="ACP-like"/>
    <property type="match status" value="1"/>
</dbReference>